<comment type="caution">
    <text evidence="4">The sequence shown here is derived from an EMBL/GenBank/DDBJ whole genome shotgun (WGS) entry which is preliminary data.</text>
</comment>
<dbReference type="InterPro" id="IPR045865">
    <property type="entry name" value="ACT-like_dom_sf"/>
</dbReference>
<protein>
    <recommendedName>
        <fullName evidence="3">CBS domain-containing protein</fullName>
    </recommendedName>
</protein>
<dbReference type="SUPFAM" id="SSF55021">
    <property type="entry name" value="ACT-like"/>
    <property type="match status" value="1"/>
</dbReference>
<dbReference type="SMART" id="SM00116">
    <property type="entry name" value="CBS"/>
    <property type="match status" value="2"/>
</dbReference>
<accession>A0A0P6XKF2</accession>
<dbReference type="Gene3D" id="3.10.580.10">
    <property type="entry name" value="CBS-domain"/>
    <property type="match status" value="1"/>
</dbReference>
<dbReference type="SUPFAM" id="SSF54631">
    <property type="entry name" value="CBS-domain pair"/>
    <property type="match status" value="1"/>
</dbReference>
<dbReference type="RefSeq" id="WP_054520321.1">
    <property type="nucleotide sequence ID" value="NZ_LGKO01000002.1"/>
</dbReference>
<proteinExistence type="predicted"/>
<dbReference type="PANTHER" id="PTHR43080:SF26">
    <property type="entry name" value="REGULATORY PROTEIN"/>
    <property type="match status" value="1"/>
</dbReference>
<dbReference type="AlphaFoldDB" id="A0A0P6XKF2"/>
<dbReference type="Gene3D" id="3.30.70.260">
    <property type="match status" value="1"/>
</dbReference>
<dbReference type="PANTHER" id="PTHR43080">
    <property type="entry name" value="CBS DOMAIN-CONTAINING PROTEIN CBSX3, MITOCHONDRIAL"/>
    <property type="match status" value="1"/>
</dbReference>
<dbReference type="PATRIC" id="fig|869279.4.peg.285"/>
<name>A0A0P6XKF2_9CHLR</name>
<organism evidence="4 5">
    <name type="scientific">Thermanaerothrix daxensis</name>
    <dbReference type="NCBI Taxonomy" id="869279"/>
    <lineage>
        <taxon>Bacteria</taxon>
        <taxon>Bacillati</taxon>
        <taxon>Chloroflexota</taxon>
        <taxon>Anaerolineae</taxon>
        <taxon>Anaerolineales</taxon>
        <taxon>Anaerolineaceae</taxon>
        <taxon>Thermanaerothrix</taxon>
    </lineage>
</organism>
<dbReference type="Pfam" id="PF00571">
    <property type="entry name" value="CBS"/>
    <property type="match status" value="2"/>
</dbReference>
<reference evidence="4 5" key="1">
    <citation type="submission" date="2015-07" db="EMBL/GenBank/DDBJ databases">
        <title>Whole genome sequence of Thermanaerothrix daxensis DSM 23592.</title>
        <authorList>
            <person name="Hemp J."/>
            <person name="Ward L.M."/>
            <person name="Pace L.A."/>
            <person name="Fischer W.W."/>
        </authorList>
    </citation>
    <scope>NUCLEOTIDE SEQUENCE [LARGE SCALE GENOMIC DNA]</scope>
    <source>
        <strain evidence="4 5">GNS-1</strain>
    </source>
</reference>
<dbReference type="PROSITE" id="PS51371">
    <property type="entry name" value="CBS"/>
    <property type="match status" value="2"/>
</dbReference>
<evidence type="ECO:0000313" key="5">
    <source>
        <dbReference type="Proteomes" id="UP000050544"/>
    </source>
</evidence>
<feature type="domain" description="CBS" evidence="3">
    <location>
        <begin position="82"/>
        <end position="138"/>
    </location>
</feature>
<keyword evidence="5" id="KW-1185">Reference proteome</keyword>
<sequence length="217" mass="23805">MLVGERMSHPVITVPPNMPVQDALAQMRRDRVSRYPVVNSRGKLVGIVSKLDLMNASPSKATTLSVWEINYLLSKITVEQVMTTNVITITEDTPLEEAARIMADNKIGGLPVMRGDRLVGIITETDLFRIFLEMLGARMPGVRLTVELREMPGKLHELTGAIQSTGGNIIALGTFLGESTETRRVTVKVSGVSLDDLQKAVQPVVEKVVDIREMKGV</sequence>
<dbReference type="STRING" id="869279.SE15_01440"/>
<dbReference type="OrthoDB" id="9802114at2"/>
<dbReference type="InterPro" id="IPR046342">
    <property type="entry name" value="CBS_dom_sf"/>
</dbReference>
<dbReference type="InterPro" id="IPR051257">
    <property type="entry name" value="Diverse_CBS-Domain"/>
</dbReference>
<dbReference type="EMBL" id="LGKO01000002">
    <property type="protein sequence ID" value="KPL83912.1"/>
    <property type="molecule type" value="Genomic_DNA"/>
</dbReference>
<evidence type="ECO:0000259" key="3">
    <source>
        <dbReference type="PROSITE" id="PS51371"/>
    </source>
</evidence>
<dbReference type="Proteomes" id="UP000050544">
    <property type="component" value="Unassembled WGS sequence"/>
</dbReference>
<evidence type="ECO:0000313" key="4">
    <source>
        <dbReference type="EMBL" id="KPL83912.1"/>
    </source>
</evidence>
<gene>
    <name evidence="4" type="ORF">SE15_01440</name>
</gene>
<dbReference type="Pfam" id="PF22190">
    <property type="entry name" value="TTHA0829-like_ACT"/>
    <property type="match status" value="1"/>
</dbReference>
<dbReference type="CDD" id="cd04584">
    <property type="entry name" value="CBS_pair_AcuB_like"/>
    <property type="match status" value="1"/>
</dbReference>
<evidence type="ECO:0000256" key="1">
    <source>
        <dbReference type="ARBA" id="ARBA00023122"/>
    </source>
</evidence>
<feature type="domain" description="CBS" evidence="3">
    <location>
        <begin position="7"/>
        <end position="64"/>
    </location>
</feature>
<dbReference type="InterPro" id="IPR000644">
    <property type="entry name" value="CBS_dom"/>
</dbReference>
<keyword evidence="1 2" id="KW-0129">CBS domain</keyword>
<evidence type="ECO:0000256" key="2">
    <source>
        <dbReference type="PROSITE-ProRule" id="PRU00703"/>
    </source>
</evidence>